<dbReference type="Proteomes" id="UP000308365">
    <property type="component" value="Unassembled WGS sequence"/>
</dbReference>
<feature type="non-terminal residue" evidence="9">
    <location>
        <position position="1"/>
    </location>
</feature>
<dbReference type="PRINTS" id="PR00053">
    <property type="entry name" value="FORKHEAD"/>
</dbReference>
<evidence type="ECO:0000313" key="10">
    <source>
        <dbReference type="Proteomes" id="UP000308365"/>
    </source>
</evidence>
<dbReference type="SMART" id="SM00339">
    <property type="entry name" value="FH"/>
    <property type="match status" value="1"/>
</dbReference>
<dbReference type="GO" id="GO:0019904">
    <property type="term" value="F:protein domain specific binding"/>
    <property type="evidence" value="ECO:0007669"/>
    <property type="project" value="InterPro"/>
</dbReference>
<evidence type="ECO:0000256" key="5">
    <source>
        <dbReference type="ARBA" id="ARBA00023242"/>
    </source>
</evidence>
<sequence>SLRTGLDGCIEQGGSRMLGAVKMEGHESSDWNSYYADTQEAYNSVPVSNMNSGLGTMNSMNTYMTMNTMTTSGNMTPASFNMSYANPGLGAGLSPGAVAGMPGGSAGAMNTMTAGVTAMGTTLSPGGMGAMGAQPAASMNGLGPYAAAMNPCMSPMAYAPSNLGRSRAGGGGDAKTFKRSYPHAKPPYSYISLITMAIQQAPSKMLTLSEIYQWIMDLFPYYRQNQQRWQNSIRHSLSFNDCFVKVARSPDKPGKGSYWTLHPDSGNMFENGCYLRRQKRFKCEKQPGTGGGGGGGAKGGPESRKDPSSAANPSADSPLRRGVHSKAGQLEGAPAPGPAASPQTLDHSGAAATGGASELKTPASSAAPPISSGPGALVSVPPSHPAHGLAPHESQLHLKGDPHYSFNHPFSINNLMSSSEQQHKLDFKSYEQALQYSPYGTALPASLPLGSASVATRSPIEPSALEPAYYQALVYELHPRQGLNLDSLYFDRPTPYRGQDKKSCRINLLLSPRPKSQQRRPGALLPLLRLQRPRCRGCSRCVIPSSETRTHKRRNARGQGAAPQGQEENICGFKECWDPPVARRLPATPSHLPFRPGALLQKRAGKGMLIPQLRSTGLALFRNFARDPSLARFIELWTAQTAALTFFFFFSSHHTMGTGNRDPGAGGLGPQRTLPLGAGLVSGPSLTARTTEPHLRQACGPARQTVPGRPETYAVRRLRGPTWCSLQRRFSAHQKPRLSSAVWAGR</sequence>
<organism evidence="9 10">
    <name type="scientific">Monodon monoceros</name>
    <name type="common">Narwhal</name>
    <name type="synonym">Ceratodon monodon</name>
    <dbReference type="NCBI Taxonomy" id="40151"/>
    <lineage>
        <taxon>Eukaryota</taxon>
        <taxon>Metazoa</taxon>
        <taxon>Chordata</taxon>
        <taxon>Craniata</taxon>
        <taxon>Vertebrata</taxon>
        <taxon>Euteleostomi</taxon>
        <taxon>Mammalia</taxon>
        <taxon>Eutheria</taxon>
        <taxon>Laurasiatheria</taxon>
        <taxon>Artiodactyla</taxon>
        <taxon>Whippomorpha</taxon>
        <taxon>Cetacea</taxon>
        <taxon>Odontoceti</taxon>
        <taxon>Monodontidae</taxon>
        <taxon>Monodon</taxon>
    </lineage>
</organism>
<dbReference type="Pfam" id="PF09354">
    <property type="entry name" value="HNF_C"/>
    <property type="match status" value="1"/>
</dbReference>
<evidence type="ECO:0000256" key="2">
    <source>
        <dbReference type="ARBA" id="ARBA00023015"/>
    </source>
</evidence>
<dbReference type="EMBL" id="RWIC01000093">
    <property type="protein sequence ID" value="TKC50171.1"/>
    <property type="molecule type" value="Genomic_DNA"/>
</dbReference>
<dbReference type="InterPro" id="IPR018533">
    <property type="entry name" value="Forkhead_box_C"/>
</dbReference>
<dbReference type="CDD" id="cd20038">
    <property type="entry name" value="FH_FOXA1"/>
    <property type="match status" value="1"/>
</dbReference>
<keyword evidence="3 6" id="KW-0238">DNA-binding</keyword>
<evidence type="ECO:0000259" key="8">
    <source>
        <dbReference type="PROSITE" id="PS50039"/>
    </source>
</evidence>
<dbReference type="AlphaFoldDB" id="A0A4U1FJI8"/>
<evidence type="ECO:0000256" key="7">
    <source>
        <dbReference type="SAM" id="MobiDB-lite"/>
    </source>
</evidence>
<feature type="DNA-binding region" description="Fork-head" evidence="6">
    <location>
        <begin position="185"/>
        <end position="279"/>
    </location>
</feature>
<dbReference type="Pfam" id="PF08430">
    <property type="entry name" value="Forkhead_N"/>
    <property type="match status" value="1"/>
</dbReference>
<dbReference type="InterPro" id="IPR018122">
    <property type="entry name" value="TF_fork_head_CS_1"/>
</dbReference>
<dbReference type="GO" id="GO:0005634">
    <property type="term" value="C:nucleus"/>
    <property type="evidence" value="ECO:0007669"/>
    <property type="project" value="UniProtKB-SubCell"/>
</dbReference>
<dbReference type="SUPFAM" id="SSF46785">
    <property type="entry name" value="Winged helix' DNA-binding domain"/>
    <property type="match status" value="1"/>
</dbReference>
<dbReference type="Pfam" id="PF00250">
    <property type="entry name" value="Forkhead"/>
    <property type="match status" value="1"/>
</dbReference>
<keyword evidence="4" id="KW-0804">Transcription</keyword>
<reference evidence="10" key="1">
    <citation type="journal article" date="2019" name="IScience">
        <title>Narwhal Genome Reveals Long-Term Low Genetic Diversity despite Current Large Abundance Size.</title>
        <authorList>
            <person name="Westbury M.V."/>
            <person name="Petersen B."/>
            <person name="Garde E."/>
            <person name="Heide-Jorgensen M.P."/>
            <person name="Lorenzen E.D."/>
        </authorList>
    </citation>
    <scope>NUCLEOTIDE SEQUENCE [LARGE SCALE GENOMIC DNA]</scope>
</reference>
<dbReference type="InterPro" id="IPR036390">
    <property type="entry name" value="WH_DNA-bd_sf"/>
</dbReference>
<dbReference type="GO" id="GO:0030154">
    <property type="term" value="P:cell differentiation"/>
    <property type="evidence" value="ECO:0007669"/>
    <property type="project" value="TreeGrafter"/>
</dbReference>
<evidence type="ECO:0000256" key="1">
    <source>
        <dbReference type="ARBA" id="ARBA00004123"/>
    </source>
</evidence>
<gene>
    <name evidence="9" type="ORF">EI555_013677</name>
</gene>
<evidence type="ECO:0000256" key="3">
    <source>
        <dbReference type="ARBA" id="ARBA00023125"/>
    </source>
</evidence>
<feature type="compositionally biased region" description="Low complexity" evidence="7">
    <location>
        <begin position="308"/>
        <end position="317"/>
    </location>
</feature>
<dbReference type="GO" id="GO:0000978">
    <property type="term" value="F:RNA polymerase II cis-regulatory region sequence-specific DNA binding"/>
    <property type="evidence" value="ECO:0007669"/>
    <property type="project" value="TreeGrafter"/>
</dbReference>
<protein>
    <recommendedName>
        <fullName evidence="8">Fork-head domain-containing protein</fullName>
    </recommendedName>
</protein>
<feature type="domain" description="Fork-head" evidence="8">
    <location>
        <begin position="185"/>
        <end position="279"/>
    </location>
</feature>
<dbReference type="PROSITE" id="PS00658">
    <property type="entry name" value="FORK_HEAD_2"/>
    <property type="match status" value="1"/>
</dbReference>
<dbReference type="Gene3D" id="1.10.10.10">
    <property type="entry name" value="Winged helix-like DNA-binding domain superfamily/Winged helix DNA-binding domain"/>
    <property type="match status" value="1"/>
</dbReference>
<feature type="compositionally biased region" description="Low complexity" evidence="7">
    <location>
        <begin position="332"/>
        <end position="342"/>
    </location>
</feature>
<dbReference type="PANTHER" id="PTHR11829:SF195">
    <property type="entry name" value="HEPATOCYTE NUCLEAR FACTOR 3-ALPHA"/>
    <property type="match status" value="1"/>
</dbReference>
<dbReference type="InterPro" id="IPR030456">
    <property type="entry name" value="TF_fork_head_CS_2"/>
</dbReference>
<feature type="compositionally biased region" description="Gly residues" evidence="7">
    <location>
        <begin position="288"/>
        <end position="299"/>
    </location>
</feature>
<name>A0A4U1FJI8_MONMO</name>
<keyword evidence="5 6" id="KW-0539">Nucleus</keyword>
<dbReference type="InterPro" id="IPR050211">
    <property type="entry name" value="FOX_domain-containing"/>
</dbReference>
<dbReference type="InterPro" id="IPR013638">
    <property type="entry name" value="Fork-head_N"/>
</dbReference>
<dbReference type="PROSITE" id="PS00657">
    <property type="entry name" value="FORK_HEAD_1"/>
    <property type="match status" value="1"/>
</dbReference>
<dbReference type="InterPro" id="IPR036388">
    <property type="entry name" value="WH-like_DNA-bd_sf"/>
</dbReference>
<feature type="region of interest" description="Disordered" evidence="7">
    <location>
        <begin position="284"/>
        <end position="402"/>
    </location>
</feature>
<proteinExistence type="predicted"/>
<dbReference type="GO" id="GO:0045944">
    <property type="term" value="P:positive regulation of transcription by RNA polymerase II"/>
    <property type="evidence" value="ECO:0007669"/>
    <property type="project" value="UniProtKB-ARBA"/>
</dbReference>
<dbReference type="PANTHER" id="PTHR11829">
    <property type="entry name" value="FORKHEAD BOX PROTEIN"/>
    <property type="match status" value="1"/>
</dbReference>
<accession>A0A4U1FJI8</accession>
<keyword evidence="2" id="KW-0805">Transcription regulation</keyword>
<dbReference type="GO" id="GO:0009653">
    <property type="term" value="P:anatomical structure morphogenesis"/>
    <property type="evidence" value="ECO:0007669"/>
    <property type="project" value="TreeGrafter"/>
</dbReference>
<feature type="compositionally biased region" description="Low complexity" evidence="7">
    <location>
        <begin position="362"/>
        <end position="376"/>
    </location>
</feature>
<comment type="subcellular location">
    <subcellularLocation>
        <location evidence="1 6">Nucleus</location>
    </subcellularLocation>
</comment>
<evidence type="ECO:0000313" key="9">
    <source>
        <dbReference type="EMBL" id="TKC50171.1"/>
    </source>
</evidence>
<evidence type="ECO:0000256" key="6">
    <source>
        <dbReference type="PROSITE-ProRule" id="PRU00089"/>
    </source>
</evidence>
<dbReference type="FunFam" id="1.10.10.10:FF:000042">
    <property type="entry name" value="hepatocyte nuclear factor 3-beta"/>
    <property type="match status" value="1"/>
</dbReference>
<dbReference type="PROSITE" id="PS50039">
    <property type="entry name" value="FORK_HEAD_3"/>
    <property type="match status" value="1"/>
</dbReference>
<evidence type="ECO:0000256" key="4">
    <source>
        <dbReference type="ARBA" id="ARBA00023163"/>
    </source>
</evidence>
<dbReference type="InterPro" id="IPR001766">
    <property type="entry name" value="Fork_head_dom"/>
</dbReference>
<dbReference type="GO" id="GO:0000981">
    <property type="term" value="F:DNA-binding transcription factor activity, RNA polymerase II-specific"/>
    <property type="evidence" value="ECO:0007669"/>
    <property type="project" value="TreeGrafter"/>
</dbReference>
<comment type="caution">
    <text evidence="9">The sequence shown here is derived from an EMBL/GenBank/DDBJ whole genome shotgun (WGS) entry which is preliminary data.</text>
</comment>